<feature type="transmembrane region" description="Helical" evidence="10">
    <location>
        <begin position="77"/>
        <end position="95"/>
    </location>
</feature>
<dbReference type="InterPro" id="IPR029095">
    <property type="entry name" value="NarX-like_N"/>
</dbReference>
<dbReference type="PANTHER" id="PTHR32089:SF119">
    <property type="entry name" value="METHYL-ACCEPTING CHEMOTAXIS PROTEIN CTPL"/>
    <property type="match status" value="1"/>
</dbReference>
<reference evidence="11 12" key="1">
    <citation type="submission" date="2018-01" db="EMBL/GenBank/DDBJ databases">
        <authorList>
            <person name="Gaut B.S."/>
            <person name="Morton B.R."/>
            <person name="Clegg M.T."/>
            <person name="Duvall M.R."/>
        </authorList>
    </citation>
    <scope>NUCLEOTIDE SEQUENCE [LARGE SCALE GENOMIC DNA]</scope>
    <source>
        <strain evidence="11">Cupriavidus taiwanensis LMG 19425</strain>
    </source>
</reference>
<feature type="coiled-coil region" evidence="8">
    <location>
        <begin position="388"/>
        <end position="416"/>
    </location>
</feature>
<evidence type="ECO:0000256" key="4">
    <source>
        <dbReference type="ARBA" id="ARBA00023136"/>
    </source>
</evidence>
<evidence type="ECO:0000256" key="7">
    <source>
        <dbReference type="PROSITE-ProRule" id="PRU00284"/>
    </source>
</evidence>
<evidence type="ECO:0000256" key="10">
    <source>
        <dbReference type="SAM" id="Phobius"/>
    </source>
</evidence>
<keyword evidence="2 10" id="KW-0812">Transmembrane</keyword>
<dbReference type="InterPro" id="IPR004089">
    <property type="entry name" value="MCPsignal_dom"/>
</dbReference>
<dbReference type="GO" id="GO:0007165">
    <property type="term" value="P:signal transduction"/>
    <property type="evidence" value="ECO:0007669"/>
    <property type="project" value="UniProtKB-KW"/>
</dbReference>
<evidence type="ECO:0000256" key="9">
    <source>
        <dbReference type="SAM" id="MobiDB-lite"/>
    </source>
</evidence>
<evidence type="ECO:0000256" key="2">
    <source>
        <dbReference type="ARBA" id="ARBA00022692"/>
    </source>
</evidence>
<keyword evidence="4 10" id="KW-0472">Membrane</keyword>
<comment type="similarity">
    <text evidence="6">Belongs to the methyl-accepting chemotaxis (MCP) protein family.</text>
</comment>
<sequence>MGFKNFSLGRRTPAADAATSLASGPGDLDGSGRAYAGGPEPAPVPPAPPGAGGLGATPLEHLGRWLGRMPFASQQRLLTVGVVVSLVALLGSVYLDNRIANNAAAQIEVAGDMLMHSQRLGKAVPVALLGNAQAFTQLRQSRDALAGDLKALQQGSDEKRVRATTGAAEPLLQTAMQSWQRSEKSAADVLAQQPVLTTIGQTLQIFNASNPELLEAAEQVAAIKLQSGANAREVAASAQLVMLTQRLGKNLNEFLAGEGVNPETAFLLGKDTNTFRETLDGLLNGSEALRLSAAADEETRGYLQQLSQRFEAVQKTTHTILQNLPGLIAAKRAQQQIFNDNEALRAELSALQRAYAESARSRPLTLGATVVSAALTLLCLVGLAALYLRDSRMRALEAEAREREAEARRLDEKRNNDNTQKAILQLMNELQDIADGDLTRQATVTEDITGAIADSVNYTVEELRELVGRVQQTAGEVTQASGQVQATSTQLVSTTEEQSRQIRQTGESVVEMADRITQVSRGAAESANVARASLSAAEQGQQAVQNAIAGMNGIREQIQETSKRIKRLGESSQEIGEIVELISDITEQTNVLALNAAIQAASAGEAGRGFSVVAEEVQRLAERSGEATKQIGALIRTIQTDTQDAVHAMERSTQGVVEGARLSDHAGAALVEIGRVSRQLAELIEQISQSTSHEADLATTVARHIERILQVTEQTTTGTRQTAQSVRQLTLLSEELRNSVSRFKIA</sequence>
<dbReference type="PRINTS" id="PR00260">
    <property type="entry name" value="CHEMTRNSDUCR"/>
</dbReference>
<dbReference type="Pfam" id="PF13675">
    <property type="entry name" value="PilJ"/>
    <property type="match status" value="2"/>
</dbReference>
<dbReference type="RefSeq" id="WP_115662825.1">
    <property type="nucleotide sequence ID" value="NZ_JAYMSA010000001.1"/>
</dbReference>
<proteinExistence type="inferred from homology"/>
<dbReference type="SUPFAM" id="SSF58104">
    <property type="entry name" value="Methyl-accepting chemotaxis protein (MCP) signaling domain"/>
    <property type="match status" value="1"/>
</dbReference>
<keyword evidence="5 7" id="KW-0807">Transducer</keyword>
<evidence type="ECO:0000256" key="1">
    <source>
        <dbReference type="ARBA" id="ARBA00004141"/>
    </source>
</evidence>
<evidence type="ECO:0000256" key="8">
    <source>
        <dbReference type="SAM" id="Coils"/>
    </source>
</evidence>
<evidence type="ECO:0000256" key="3">
    <source>
        <dbReference type="ARBA" id="ARBA00022989"/>
    </source>
</evidence>
<feature type="region of interest" description="Disordered" evidence="9">
    <location>
        <begin position="14"/>
        <end position="56"/>
    </location>
</feature>
<dbReference type="EMBL" id="LT991976">
    <property type="protein sequence ID" value="SPK73229.1"/>
    <property type="molecule type" value="Genomic_DNA"/>
</dbReference>
<feature type="compositionally biased region" description="Pro residues" evidence="9">
    <location>
        <begin position="40"/>
        <end position="49"/>
    </location>
</feature>
<dbReference type="CDD" id="cd11386">
    <property type="entry name" value="MCP_signal"/>
    <property type="match status" value="1"/>
</dbReference>
<dbReference type="InterPro" id="IPR004090">
    <property type="entry name" value="Chemotax_Me-accpt_rcpt"/>
</dbReference>
<dbReference type="GO" id="GO:0004888">
    <property type="term" value="F:transmembrane signaling receptor activity"/>
    <property type="evidence" value="ECO:0007669"/>
    <property type="project" value="InterPro"/>
</dbReference>
<dbReference type="FunFam" id="1.10.287.950:FF:000001">
    <property type="entry name" value="Methyl-accepting chemotaxis sensory transducer"/>
    <property type="match status" value="1"/>
</dbReference>
<evidence type="ECO:0000256" key="6">
    <source>
        <dbReference type="ARBA" id="ARBA00029447"/>
    </source>
</evidence>
<feature type="transmembrane region" description="Helical" evidence="10">
    <location>
        <begin position="366"/>
        <end position="388"/>
    </location>
</feature>
<feature type="coiled-coil region" evidence="8">
    <location>
        <begin position="334"/>
        <end position="361"/>
    </location>
</feature>
<dbReference type="PROSITE" id="PS50885">
    <property type="entry name" value="HAMP"/>
    <property type="match status" value="1"/>
</dbReference>
<dbReference type="PROSITE" id="PS50111">
    <property type="entry name" value="CHEMOTAXIS_TRANSDUC_2"/>
    <property type="match status" value="1"/>
</dbReference>
<dbReference type="PANTHER" id="PTHR32089">
    <property type="entry name" value="METHYL-ACCEPTING CHEMOTAXIS PROTEIN MCPB"/>
    <property type="match status" value="1"/>
</dbReference>
<keyword evidence="3 10" id="KW-1133">Transmembrane helix</keyword>
<dbReference type="Proteomes" id="UP000255505">
    <property type="component" value="Chromosome I"/>
</dbReference>
<dbReference type="Pfam" id="PF00015">
    <property type="entry name" value="MCPsignal"/>
    <property type="match status" value="1"/>
</dbReference>
<protein>
    <submittedName>
        <fullName evidence="11">TWITCHING MOTILITY TRANSMEMBRANE PROTEIN, Methyl-accepting chemotaxis protein</fullName>
    </submittedName>
</protein>
<keyword evidence="8" id="KW-0175">Coiled coil</keyword>
<name>A0A375GUZ0_9BURK</name>
<dbReference type="SMART" id="SM00283">
    <property type="entry name" value="MA"/>
    <property type="match status" value="1"/>
</dbReference>
<evidence type="ECO:0000313" key="12">
    <source>
        <dbReference type="Proteomes" id="UP000255505"/>
    </source>
</evidence>
<accession>A0A375GUZ0</accession>
<evidence type="ECO:0000313" key="11">
    <source>
        <dbReference type="EMBL" id="SPK73229.1"/>
    </source>
</evidence>
<dbReference type="GO" id="GO:0006935">
    <property type="term" value="P:chemotaxis"/>
    <property type="evidence" value="ECO:0007669"/>
    <property type="project" value="InterPro"/>
</dbReference>
<dbReference type="InterPro" id="IPR003660">
    <property type="entry name" value="HAMP_dom"/>
</dbReference>
<gene>
    <name evidence="11" type="primary">pilJ</name>
    <name evidence="11" type="ORF">CT19425_90333</name>
</gene>
<comment type="subcellular location">
    <subcellularLocation>
        <location evidence="1">Membrane</location>
        <topology evidence="1">Multi-pass membrane protein</topology>
    </subcellularLocation>
</comment>
<dbReference type="AlphaFoldDB" id="A0A375GUZ0"/>
<dbReference type="Gene3D" id="1.10.287.950">
    <property type="entry name" value="Methyl-accepting chemotaxis protein"/>
    <property type="match status" value="1"/>
</dbReference>
<dbReference type="GO" id="GO:0016020">
    <property type="term" value="C:membrane"/>
    <property type="evidence" value="ECO:0007669"/>
    <property type="project" value="UniProtKB-SubCell"/>
</dbReference>
<organism evidence="11 12">
    <name type="scientific">Cupriavidus taiwanensis</name>
    <dbReference type="NCBI Taxonomy" id="164546"/>
    <lineage>
        <taxon>Bacteria</taxon>
        <taxon>Pseudomonadati</taxon>
        <taxon>Pseudomonadota</taxon>
        <taxon>Betaproteobacteria</taxon>
        <taxon>Burkholderiales</taxon>
        <taxon>Burkholderiaceae</taxon>
        <taxon>Cupriavidus</taxon>
    </lineage>
</organism>
<evidence type="ECO:0000256" key="5">
    <source>
        <dbReference type="ARBA" id="ARBA00023224"/>
    </source>
</evidence>